<feature type="domain" description="PTS EIIA type-2" evidence="11">
    <location>
        <begin position="8"/>
        <end position="151"/>
    </location>
</feature>
<dbReference type="Pfam" id="PF00359">
    <property type="entry name" value="PTS_EIIA_2"/>
    <property type="match status" value="1"/>
</dbReference>
<evidence type="ECO:0000256" key="9">
    <source>
        <dbReference type="ARBA" id="ARBA00041175"/>
    </source>
</evidence>
<dbReference type="InterPro" id="IPR002178">
    <property type="entry name" value="PTS_EIIA_type-2_dom"/>
</dbReference>
<organism evidence="12 13">
    <name type="scientific">Lipingzhangella halophila</name>
    <dbReference type="NCBI Taxonomy" id="1783352"/>
    <lineage>
        <taxon>Bacteria</taxon>
        <taxon>Bacillati</taxon>
        <taxon>Actinomycetota</taxon>
        <taxon>Actinomycetes</taxon>
        <taxon>Streptosporangiales</taxon>
        <taxon>Nocardiopsidaceae</taxon>
        <taxon>Lipingzhangella</taxon>
    </lineage>
</organism>
<keyword evidence="2" id="KW-0813">Transport</keyword>
<keyword evidence="3" id="KW-0963">Cytoplasm</keyword>
<name>A0A7W7W124_9ACTN</name>
<keyword evidence="5" id="KW-0808">Transferase</keyword>
<evidence type="ECO:0000256" key="5">
    <source>
        <dbReference type="ARBA" id="ARBA00022679"/>
    </source>
</evidence>
<protein>
    <recommendedName>
        <fullName evidence="9">Ascorbate-specific PTS system EIIA component</fullName>
    </recommendedName>
    <alternativeName>
        <fullName evidence="10">Ascorbate-specific phosphotransferase enzyme IIA component</fullName>
    </alternativeName>
</protein>
<sequence>MEGASLRQLLPTEAIALGLHAAGWREAVRAAGDLLVATGSSTVDYIQQMQDTVDEYGPYIVIAPGLALAHARPSSAVLRTGLSWAALAAPVQFGHPRNDPVDLVVGLAATDHDGHSAALSQLARMLACPDTLAQLRSADRAAHVHALITEYEDGAGR</sequence>
<evidence type="ECO:0000256" key="3">
    <source>
        <dbReference type="ARBA" id="ARBA00022490"/>
    </source>
</evidence>
<keyword evidence="13" id="KW-1185">Reference proteome</keyword>
<evidence type="ECO:0000313" key="12">
    <source>
        <dbReference type="EMBL" id="MBB4930196.1"/>
    </source>
</evidence>
<dbReference type="Gene3D" id="3.40.930.10">
    <property type="entry name" value="Mannitol-specific EII, Chain A"/>
    <property type="match status" value="1"/>
</dbReference>
<gene>
    <name evidence="12" type="ORF">F4561_001016</name>
</gene>
<dbReference type="EMBL" id="JACHJT010000001">
    <property type="protein sequence ID" value="MBB4930196.1"/>
    <property type="molecule type" value="Genomic_DNA"/>
</dbReference>
<dbReference type="AlphaFoldDB" id="A0A7W7W124"/>
<dbReference type="PANTHER" id="PTHR36203">
    <property type="entry name" value="ASCORBATE-SPECIFIC PTS SYSTEM EIIA COMPONENT"/>
    <property type="match status" value="1"/>
</dbReference>
<comment type="subcellular location">
    <subcellularLocation>
        <location evidence="1">Cytoplasm</location>
    </subcellularLocation>
</comment>
<dbReference type="GO" id="GO:0009401">
    <property type="term" value="P:phosphoenolpyruvate-dependent sugar phosphotransferase system"/>
    <property type="evidence" value="ECO:0007669"/>
    <property type="project" value="UniProtKB-KW"/>
</dbReference>
<dbReference type="SUPFAM" id="SSF55804">
    <property type="entry name" value="Phoshotransferase/anion transport protein"/>
    <property type="match status" value="1"/>
</dbReference>
<comment type="function">
    <text evidence="8">The phosphoenolpyruvate-dependent sugar phosphotransferase system (sugar PTS), a major carbohydrate active transport system, catalyzes the phosphorylation of incoming sugar substrates concomitantly with their translocation across the cell membrane. The enzyme II UlaABC PTS system is involved in ascorbate transport.</text>
</comment>
<dbReference type="GO" id="GO:0016301">
    <property type="term" value="F:kinase activity"/>
    <property type="evidence" value="ECO:0007669"/>
    <property type="project" value="UniProtKB-KW"/>
</dbReference>
<evidence type="ECO:0000256" key="6">
    <source>
        <dbReference type="ARBA" id="ARBA00022683"/>
    </source>
</evidence>
<evidence type="ECO:0000256" key="8">
    <source>
        <dbReference type="ARBA" id="ARBA00037387"/>
    </source>
</evidence>
<evidence type="ECO:0000256" key="4">
    <source>
        <dbReference type="ARBA" id="ARBA00022553"/>
    </source>
</evidence>
<dbReference type="PANTHER" id="PTHR36203:SF1">
    <property type="entry name" value="ASCORBATE-SPECIFIC PTS SYSTEM EIIA COMPONENT"/>
    <property type="match status" value="1"/>
</dbReference>
<evidence type="ECO:0000256" key="2">
    <source>
        <dbReference type="ARBA" id="ARBA00022448"/>
    </source>
</evidence>
<comment type="caution">
    <text evidence="12">The sequence shown here is derived from an EMBL/GenBank/DDBJ whole genome shotgun (WGS) entry which is preliminary data.</text>
</comment>
<dbReference type="Proteomes" id="UP000523007">
    <property type="component" value="Unassembled WGS sequence"/>
</dbReference>
<keyword evidence="7" id="KW-0418">Kinase</keyword>
<evidence type="ECO:0000259" key="11">
    <source>
        <dbReference type="PROSITE" id="PS51094"/>
    </source>
</evidence>
<accession>A0A7W7W124</accession>
<keyword evidence="4" id="KW-0597">Phosphoprotein</keyword>
<evidence type="ECO:0000256" key="1">
    <source>
        <dbReference type="ARBA" id="ARBA00004496"/>
    </source>
</evidence>
<keyword evidence="6" id="KW-0598">Phosphotransferase system</keyword>
<evidence type="ECO:0000256" key="7">
    <source>
        <dbReference type="ARBA" id="ARBA00022777"/>
    </source>
</evidence>
<dbReference type="RefSeq" id="WP_184575222.1">
    <property type="nucleotide sequence ID" value="NZ_JACHJT010000001.1"/>
</dbReference>
<dbReference type="InterPro" id="IPR016152">
    <property type="entry name" value="PTrfase/Anion_transptr"/>
</dbReference>
<dbReference type="GO" id="GO:0005737">
    <property type="term" value="C:cytoplasm"/>
    <property type="evidence" value="ECO:0007669"/>
    <property type="project" value="UniProtKB-SubCell"/>
</dbReference>
<evidence type="ECO:0000313" key="13">
    <source>
        <dbReference type="Proteomes" id="UP000523007"/>
    </source>
</evidence>
<evidence type="ECO:0000256" key="10">
    <source>
        <dbReference type="ARBA" id="ARBA00042072"/>
    </source>
</evidence>
<reference evidence="12 13" key="1">
    <citation type="submission" date="2020-08" db="EMBL/GenBank/DDBJ databases">
        <title>Sequencing the genomes of 1000 actinobacteria strains.</title>
        <authorList>
            <person name="Klenk H.-P."/>
        </authorList>
    </citation>
    <scope>NUCLEOTIDE SEQUENCE [LARGE SCALE GENOMIC DNA]</scope>
    <source>
        <strain evidence="12 13">DSM 102030</strain>
    </source>
</reference>
<proteinExistence type="predicted"/>
<dbReference type="PROSITE" id="PS51094">
    <property type="entry name" value="PTS_EIIA_TYPE_2"/>
    <property type="match status" value="1"/>
</dbReference>
<dbReference type="InterPro" id="IPR051351">
    <property type="entry name" value="Ascorbate-PTS_EIIA_comp"/>
</dbReference>